<protein>
    <submittedName>
        <fullName evidence="5">NADP-dependent 3-hydroxy acid dehydrogenase YdfG</fullName>
    </submittedName>
</protein>
<comment type="caution">
    <text evidence="5">The sequence shown here is derived from an EMBL/GenBank/DDBJ whole genome shotgun (WGS) entry which is preliminary data.</text>
</comment>
<dbReference type="PRINTS" id="PR00080">
    <property type="entry name" value="SDRFAMILY"/>
</dbReference>
<keyword evidence="2" id="KW-0560">Oxidoreductase</keyword>
<dbReference type="InterPro" id="IPR036291">
    <property type="entry name" value="NAD(P)-bd_dom_sf"/>
</dbReference>
<dbReference type="SUPFAM" id="SSF51735">
    <property type="entry name" value="NAD(P)-binding Rossmann-fold domains"/>
    <property type="match status" value="1"/>
</dbReference>
<evidence type="ECO:0000313" key="5">
    <source>
        <dbReference type="EMBL" id="MDR6201517.1"/>
    </source>
</evidence>
<proteinExistence type="inferred from homology"/>
<evidence type="ECO:0000256" key="4">
    <source>
        <dbReference type="SAM" id="MobiDB-lite"/>
    </source>
</evidence>
<dbReference type="EMBL" id="JAVIZN010000002">
    <property type="protein sequence ID" value="MDR6201517.1"/>
    <property type="molecule type" value="Genomic_DNA"/>
</dbReference>
<dbReference type="AlphaFoldDB" id="A0ABD5CC18"/>
<comment type="similarity">
    <text evidence="1 3">Belongs to the short-chain dehydrogenases/reductases (SDR) family.</text>
</comment>
<accession>A0ABD5CC18</accession>
<name>A0ABD5CC18_9BURK</name>
<dbReference type="Proteomes" id="UP001245184">
    <property type="component" value="Unassembled WGS sequence"/>
</dbReference>
<dbReference type="PRINTS" id="PR00081">
    <property type="entry name" value="GDHRDH"/>
</dbReference>
<evidence type="ECO:0000256" key="1">
    <source>
        <dbReference type="ARBA" id="ARBA00006484"/>
    </source>
</evidence>
<evidence type="ECO:0000256" key="3">
    <source>
        <dbReference type="RuleBase" id="RU000363"/>
    </source>
</evidence>
<dbReference type="PROSITE" id="PS00061">
    <property type="entry name" value="ADH_SHORT"/>
    <property type="match status" value="1"/>
</dbReference>
<dbReference type="InterPro" id="IPR020904">
    <property type="entry name" value="Sc_DH/Rdtase_CS"/>
</dbReference>
<dbReference type="Pfam" id="PF00106">
    <property type="entry name" value="adh_short"/>
    <property type="match status" value="1"/>
</dbReference>
<dbReference type="Gene3D" id="3.40.50.720">
    <property type="entry name" value="NAD(P)-binding Rossmann-like Domain"/>
    <property type="match status" value="1"/>
</dbReference>
<dbReference type="NCBIfam" id="NF007829">
    <property type="entry name" value="PRK10538.1"/>
    <property type="match status" value="1"/>
</dbReference>
<dbReference type="InterPro" id="IPR002347">
    <property type="entry name" value="SDR_fam"/>
</dbReference>
<evidence type="ECO:0000256" key="2">
    <source>
        <dbReference type="ARBA" id="ARBA00023002"/>
    </source>
</evidence>
<evidence type="ECO:0000313" key="6">
    <source>
        <dbReference type="Proteomes" id="UP001245184"/>
    </source>
</evidence>
<reference evidence="5 6" key="1">
    <citation type="submission" date="2023-08" db="EMBL/GenBank/DDBJ databases">
        <title>Genome sequencing of plant associated microbes to promote plant fitness in Sorghum bicolor and Oryza sativa.</title>
        <authorList>
            <person name="Coleman-Derr D."/>
        </authorList>
    </citation>
    <scope>NUCLEOTIDE SEQUENCE [LARGE SCALE GENOMIC DNA]</scope>
    <source>
        <strain evidence="5 6">SLBN-33</strain>
    </source>
</reference>
<gene>
    <name evidence="5" type="ORF">QF025_000237</name>
</gene>
<organism evidence="5 6">
    <name type="scientific">Paraburkholderia graminis</name>
    <dbReference type="NCBI Taxonomy" id="60548"/>
    <lineage>
        <taxon>Bacteria</taxon>
        <taxon>Pseudomonadati</taxon>
        <taxon>Pseudomonadota</taxon>
        <taxon>Betaproteobacteria</taxon>
        <taxon>Burkholderiales</taxon>
        <taxon>Burkholderiaceae</taxon>
        <taxon>Paraburkholderia</taxon>
    </lineage>
</organism>
<dbReference type="PANTHER" id="PTHR42901:SF1">
    <property type="entry name" value="ALCOHOL DEHYDROGENASE"/>
    <property type="match status" value="1"/>
</dbReference>
<dbReference type="PANTHER" id="PTHR42901">
    <property type="entry name" value="ALCOHOL DEHYDROGENASE"/>
    <property type="match status" value="1"/>
</dbReference>
<sequence>MNARGSRLPRRTAKRHPALHGGFFHLEPDCQNRFYRQSRRDERVSLLEEDRIGNRLSAAAKGAEKDPAEGPIGSAEPCRESLSRGGCAVLATQLLRLVDPCRSAALEVGLGPFSPTDQGTAMIVFVTGASAGFGAAIARAFVKGGHRVVATARRKDRLQALADGLGDALLPYELDVRDRAAVEAVPASLPADFAAIDVLVNNAGLALGVEPAHKASLDEWQTMIETNCTGLVQVTHALLPGMVERNRGHVFNLGSVAGHWPYPGGNVYGATKAFVRQFSLNLRADLAGTALRVTDIEPGLCGGTEFSNVRYRGDDQKAGKVYENVQPLTAEDIADSIYWIATRPAHVNINTIELMPVAQSFAGLSVHRG</sequence>
<dbReference type="CDD" id="cd05346">
    <property type="entry name" value="SDR_c5"/>
    <property type="match status" value="1"/>
</dbReference>
<dbReference type="FunFam" id="3.40.50.720:FF:000047">
    <property type="entry name" value="NADP-dependent L-serine/L-allo-threonine dehydrogenase"/>
    <property type="match status" value="1"/>
</dbReference>
<dbReference type="GO" id="GO:0016616">
    <property type="term" value="F:oxidoreductase activity, acting on the CH-OH group of donors, NAD or NADP as acceptor"/>
    <property type="evidence" value="ECO:0007669"/>
    <property type="project" value="UniProtKB-ARBA"/>
</dbReference>
<feature type="region of interest" description="Disordered" evidence="4">
    <location>
        <begin position="57"/>
        <end position="78"/>
    </location>
</feature>